<organism evidence="1 2">
    <name type="scientific">Coccomyxa subellipsoidea</name>
    <dbReference type="NCBI Taxonomy" id="248742"/>
    <lineage>
        <taxon>Eukaryota</taxon>
        <taxon>Viridiplantae</taxon>
        <taxon>Chlorophyta</taxon>
        <taxon>core chlorophytes</taxon>
        <taxon>Trebouxiophyceae</taxon>
        <taxon>Trebouxiophyceae incertae sedis</taxon>
        <taxon>Coccomyxaceae</taxon>
        <taxon>Coccomyxa</taxon>
    </lineage>
</organism>
<comment type="caution">
    <text evidence="1">The sequence shown here is derived from an EMBL/GenBank/DDBJ whole genome shotgun (WGS) entry which is preliminary data.</text>
</comment>
<evidence type="ECO:0000313" key="2">
    <source>
        <dbReference type="Proteomes" id="UP001491310"/>
    </source>
</evidence>
<protein>
    <submittedName>
        <fullName evidence="1">Uncharacterized protein</fullName>
    </submittedName>
</protein>
<name>A0ABR2Z166_9CHLO</name>
<evidence type="ECO:0000313" key="1">
    <source>
        <dbReference type="EMBL" id="KAK9917917.1"/>
    </source>
</evidence>
<reference evidence="1 2" key="1">
    <citation type="journal article" date="2024" name="Nat. Commun.">
        <title>Phylogenomics reveals the evolutionary origins of lichenization in chlorophyte algae.</title>
        <authorList>
            <person name="Puginier C."/>
            <person name="Libourel C."/>
            <person name="Otte J."/>
            <person name="Skaloud P."/>
            <person name="Haon M."/>
            <person name="Grisel S."/>
            <person name="Petersen M."/>
            <person name="Berrin J.G."/>
            <person name="Delaux P.M."/>
            <person name="Dal Grande F."/>
            <person name="Keller J."/>
        </authorList>
    </citation>
    <scope>NUCLEOTIDE SEQUENCE [LARGE SCALE GENOMIC DNA]</scope>
    <source>
        <strain evidence="1 2">SAG 216-7</strain>
    </source>
</reference>
<dbReference type="EMBL" id="JALJOT010000002">
    <property type="protein sequence ID" value="KAK9917917.1"/>
    <property type="molecule type" value="Genomic_DNA"/>
</dbReference>
<gene>
    <name evidence="1" type="ORF">WJX75_009558</name>
</gene>
<keyword evidence="2" id="KW-1185">Reference proteome</keyword>
<accession>A0ABR2Z166</accession>
<sequence>MRPLVCAGKTVAQAVCTPLSRADTLTLFDATTGQTLQSTCQVTDKIQQFFQGVPGELKSAAQILQTDVNNTVGFVQYMESTLMGIVGNVTAQLNALTSIDKKKPIDLKGVFDRLVQTIEDKKTSDPLCIDAQEHEGAKIPTQCVGPVFELLLDGGSCVEDLSSGIITCTQPSVTLTKTPGACNLKYTSPTVVQVPNPFNLDLSFYTATASASASPVAKREFPHITCHDSTYASKTVADMEHLVQPLLAHRG</sequence>
<dbReference type="Proteomes" id="UP001491310">
    <property type="component" value="Unassembled WGS sequence"/>
</dbReference>
<proteinExistence type="predicted"/>